<dbReference type="InterPro" id="IPR036162">
    <property type="entry name" value="Resolvase-like_N_sf"/>
</dbReference>
<dbReference type="Pfam" id="PF00239">
    <property type="entry name" value="Resolvase"/>
    <property type="match status" value="1"/>
</dbReference>
<evidence type="ECO:0000259" key="1">
    <source>
        <dbReference type="PROSITE" id="PS51736"/>
    </source>
</evidence>
<comment type="caution">
    <text evidence="3">The sequence shown here is derived from an EMBL/GenBank/DDBJ whole genome shotgun (WGS) entry which is preliminary data.</text>
</comment>
<dbReference type="InterPro" id="IPR038109">
    <property type="entry name" value="DNA_bind_recomb_sf"/>
</dbReference>
<dbReference type="Proteomes" id="UP000675409">
    <property type="component" value="Unassembled WGS sequence"/>
</dbReference>
<dbReference type="InterPro" id="IPR050639">
    <property type="entry name" value="SSR_resolvase"/>
</dbReference>
<dbReference type="Pfam" id="PF13408">
    <property type="entry name" value="Zn_ribbon_recom"/>
    <property type="match status" value="1"/>
</dbReference>
<dbReference type="SUPFAM" id="SSF53041">
    <property type="entry name" value="Resolvase-like"/>
    <property type="match status" value="1"/>
</dbReference>
<dbReference type="Gene3D" id="3.90.1750.20">
    <property type="entry name" value="Putative Large Serine Recombinase, Chain B, Domain 2"/>
    <property type="match status" value="1"/>
</dbReference>
<proteinExistence type="predicted"/>
<accession>A0ABS1LQP8</accession>
<feature type="domain" description="Recombinase" evidence="2">
    <location>
        <begin position="176"/>
        <end position="283"/>
    </location>
</feature>
<dbReference type="Pfam" id="PF07508">
    <property type="entry name" value="Recombinase"/>
    <property type="match status" value="1"/>
</dbReference>
<reference evidence="3 4" key="1">
    <citation type="journal article" date="2021" name="Arch. Microbiol.">
        <title>Myceligenerans indicum sp. nov., an actinobacterium isolated from mangrove sediment of Sundarbans, India.</title>
        <authorList>
            <person name="Asha K."/>
            <person name="Bhadury P."/>
        </authorList>
    </citation>
    <scope>NUCLEOTIDE SEQUENCE [LARGE SCALE GENOMIC DNA]</scope>
    <source>
        <strain evidence="3 4">I2</strain>
    </source>
</reference>
<dbReference type="InterPro" id="IPR006119">
    <property type="entry name" value="Resolv_N"/>
</dbReference>
<name>A0ABS1LQP8_9MICO</name>
<dbReference type="PROSITE" id="PS51737">
    <property type="entry name" value="RECOMBINASE_DNA_BIND"/>
    <property type="match status" value="1"/>
</dbReference>
<sequence length="493" mass="55271">MAARRKLTTRRREAITPETMLRVAIYTRRSTDDEHQPYTIEAQTQKLAAYVDSQPGWQITARFTDDASGATLDRPGLTNALTAARAGRFDLLLVYRLDRFSRRIRDLATLMDDLDAAGVHFRSATEPFDTASPAGRLFVQMLGAFAEFEREVIIDRVINGMERKAAKGEWTHGPRPYGYTVDQITHRLVPHPDEQHVVSEIFDLYGGTRLGTRAIAARLNEHGKRTRAGKPWSGHTIARMLTNRLYLGEVGFRDVTAEQAHPPLVDEDLFDKCQAILEARGEAHSQRAASNSDYDLTGRITCPQCGRKYIGTSATGKLRRYRYYTCFTRARYGATGCDAARIDADLLDTAITDALIGFFANTDLIIEAVAMERSLRAEGSHRHHAELDTITGQITTTEAAIDRYLTAFENGTLDERTCGRRVNDLTVKLDQLKTRHDELRQLCHDLPQLPSPTAIEQLRQDLAHVLRHGTPGQRKAVIETRVSGQNVCLLRGS</sequence>
<dbReference type="Gene3D" id="3.40.50.1390">
    <property type="entry name" value="Resolvase, N-terminal catalytic domain"/>
    <property type="match status" value="1"/>
</dbReference>
<dbReference type="PANTHER" id="PTHR30461">
    <property type="entry name" value="DNA-INVERTASE FROM LAMBDOID PROPHAGE"/>
    <property type="match status" value="1"/>
</dbReference>
<evidence type="ECO:0000313" key="4">
    <source>
        <dbReference type="Proteomes" id="UP000675409"/>
    </source>
</evidence>
<dbReference type="RefSeq" id="WP_201850632.1">
    <property type="nucleotide sequence ID" value="NZ_JABBYC010000059.1"/>
</dbReference>
<dbReference type="InterPro" id="IPR011109">
    <property type="entry name" value="DNA_bind_recombinase_dom"/>
</dbReference>
<organism evidence="3 4">
    <name type="scientific">Myceligenerans indicum</name>
    <dbReference type="NCBI Taxonomy" id="2593663"/>
    <lineage>
        <taxon>Bacteria</taxon>
        <taxon>Bacillati</taxon>
        <taxon>Actinomycetota</taxon>
        <taxon>Actinomycetes</taxon>
        <taxon>Micrococcales</taxon>
        <taxon>Promicromonosporaceae</taxon>
        <taxon>Myceligenerans</taxon>
    </lineage>
</organism>
<keyword evidence="4" id="KW-1185">Reference proteome</keyword>
<protein>
    <submittedName>
        <fullName evidence="3">Recombinase family protein</fullName>
    </submittedName>
</protein>
<evidence type="ECO:0000259" key="2">
    <source>
        <dbReference type="PROSITE" id="PS51737"/>
    </source>
</evidence>
<gene>
    <name evidence="3" type="ORF">HGK34_19765</name>
</gene>
<dbReference type="PANTHER" id="PTHR30461:SF23">
    <property type="entry name" value="DNA RECOMBINASE-RELATED"/>
    <property type="match status" value="1"/>
</dbReference>
<evidence type="ECO:0000313" key="3">
    <source>
        <dbReference type="EMBL" id="MBL0888488.1"/>
    </source>
</evidence>
<dbReference type="PROSITE" id="PS51736">
    <property type="entry name" value="RECOMBINASES_3"/>
    <property type="match status" value="1"/>
</dbReference>
<dbReference type="InterPro" id="IPR025827">
    <property type="entry name" value="Zn_ribbon_recom_dom"/>
</dbReference>
<feature type="domain" description="Resolvase/invertase-type recombinase catalytic" evidence="1">
    <location>
        <begin position="22"/>
        <end position="168"/>
    </location>
</feature>
<dbReference type="SMART" id="SM00857">
    <property type="entry name" value="Resolvase"/>
    <property type="match status" value="1"/>
</dbReference>
<dbReference type="EMBL" id="JABBYC010000059">
    <property type="protein sequence ID" value="MBL0888488.1"/>
    <property type="molecule type" value="Genomic_DNA"/>
</dbReference>
<dbReference type="CDD" id="cd03768">
    <property type="entry name" value="SR_ResInv"/>
    <property type="match status" value="1"/>
</dbReference>